<sequence length="291" mass="32767">MTLIDPTVCYDSVRVVKTQTGYMEIGDDLGFLAVCYCDPGTEVELDNKASIDTLPAQSLDERSAVTIDKALEAPIDSDSANKIDDFTKGSINSWENDYYQPSSAIHTAIPSKRKISDMEADEYDEDYIEGEMTEYRGLAMEEAIILKTSHETRGETSIDSNYKPSIDTHHETKSDTIEEDDADYGYLRPDEFCIFRDPEGQARVLDGRVNHRSTAFTSMETELMITAKAEDSIGKEKMNTTYTVEHRNARSVDGRIIHASREDIKEIMERAAMDGHTHICLPEYAGNFDRP</sequence>
<dbReference type="AlphaFoldDB" id="A0A8S9J6D7"/>
<organism evidence="2 3">
    <name type="scientific">Brassica cretica</name>
    <name type="common">Mustard</name>
    <dbReference type="NCBI Taxonomy" id="69181"/>
    <lineage>
        <taxon>Eukaryota</taxon>
        <taxon>Viridiplantae</taxon>
        <taxon>Streptophyta</taxon>
        <taxon>Embryophyta</taxon>
        <taxon>Tracheophyta</taxon>
        <taxon>Spermatophyta</taxon>
        <taxon>Magnoliopsida</taxon>
        <taxon>eudicotyledons</taxon>
        <taxon>Gunneridae</taxon>
        <taxon>Pentapetalae</taxon>
        <taxon>rosids</taxon>
        <taxon>malvids</taxon>
        <taxon>Brassicales</taxon>
        <taxon>Brassicaceae</taxon>
        <taxon>Brassiceae</taxon>
        <taxon>Brassica</taxon>
    </lineage>
</organism>
<evidence type="ECO:0000313" key="2">
    <source>
        <dbReference type="EMBL" id="KAF2577850.1"/>
    </source>
</evidence>
<gene>
    <name evidence="2" type="ORF">F2Q68_00005132</name>
</gene>
<name>A0A8S9J6D7_BRACR</name>
<protein>
    <submittedName>
        <fullName evidence="2">Uncharacterized protein</fullName>
    </submittedName>
</protein>
<evidence type="ECO:0000256" key="1">
    <source>
        <dbReference type="SAM" id="MobiDB-lite"/>
    </source>
</evidence>
<dbReference type="EMBL" id="QGKW02001660">
    <property type="protein sequence ID" value="KAF2577850.1"/>
    <property type="molecule type" value="Genomic_DNA"/>
</dbReference>
<reference evidence="2" key="1">
    <citation type="submission" date="2019-12" db="EMBL/GenBank/DDBJ databases">
        <title>Genome sequencing and annotation of Brassica cretica.</title>
        <authorList>
            <person name="Studholme D.J."/>
            <person name="Sarris P.F."/>
        </authorList>
    </citation>
    <scope>NUCLEOTIDE SEQUENCE</scope>
    <source>
        <strain evidence="2">PFS-001/15</strain>
        <tissue evidence="2">Leaf</tissue>
    </source>
</reference>
<proteinExistence type="predicted"/>
<comment type="caution">
    <text evidence="2">The sequence shown here is derived from an EMBL/GenBank/DDBJ whole genome shotgun (WGS) entry which is preliminary data.</text>
</comment>
<feature type="compositionally biased region" description="Basic and acidic residues" evidence="1">
    <location>
        <begin position="166"/>
        <end position="176"/>
    </location>
</feature>
<accession>A0A8S9J6D7</accession>
<dbReference type="Proteomes" id="UP000712281">
    <property type="component" value="Unassembled WGS sequence"/>
</dbReference>
<feature type="region of interest" description="Disordered" evidence="1">
    <location>
        <begin position="151"/>
        <end position="177"/>
    </location>
</feature>
<evidence type="ECO:0000313" key="3">
    <source>
        <dbReference type="Proteomes" id="UP000712281"/>
    </source>
</evidence>